<accession>A0A5N5IRM7</accession>
<dbReference type="EMBL" id="VNIK02000005">
    <property type="protein sequence ID" value="KAB5488864.1"/>
    <property type="molecule type" value="Genomic_DNA"/>
</dbReference>
<dbReference type="Proteomes" id="UP000319204">
    <property type="component" value="Unassembled WGS sequence"/>
</dbReference>
<reference evidence="1" key="1">
    <citation type="submission" date="2019-10" db="EMBL/GenBank/DDBJ databases">
        <title>Muricauda hadale sp. nov., a piezophilic bacterium isolated from hadopelagic water of the Mariana Trench.</title>
        <authorList>
            <person name="Wei Y."/>
        </authorList>
    </citation>
    <scope>NUCLEOTIDE SEQUENCE [LARGE SCALE GENOMIC DNA]</scope>
    <source>
        <strain evidence="1">MT-229</strain>
    </source>
</reference>
<sequence>MMIRIRNSVFSRFFWGFMAFYLLNISVDAPDQLPGHFPEDLSFNDQESIVELVVEKLLGFENAIAECDDNDAEEHNSQGSKKITLYFAFDKSGPQPLLGSKKQRHPDFERFLTNGFHQLDIPPPKA</sequence>
<organism evidence="1 2">
    <name type="scientific">Flagellimonas hadalis</name>
    <dbReference type="NCBI Taxonomy" id="2597517"/>
    <lineage>
        <taxon>Bacteria</taxon>
        <taxon>Pseudomonadati</taxon>
        <taxon>Bacteroidota</taxon>
        <taxon>Flavobacteriia</taxon>
        <taxon>Flavobacteriales</taxon>
        <taxon>Flavobacteriaceae</taxon>
        <taxon>Flagellimonas</taxon>
    </lineage>
</organism>
<keyword evidence="2" id="KW-1185">Reference proteome</keyword>
<evidence type="ECO:0000313" key="2">
    <source>
        <dbReference type="Proteomes" id="UP000319204"/>
    </source>
</evidence>
<protein>
    <submittedName>
        <fullName evidence="1">Uncharacterized protein</fullName>
    </submittedName>
</protein>
<name>A0A5N5IRM7_9FLAO</name>
<dbReference type="OrthoDB" id="827641at2"/>
<comment type="caution">
    <text evidence="1">The sequence shown here is derived from an EMBL/GenBank/DDBJ whole genome shotgun (WGS) entry which is preliminary data.</text>
</comment>
<proteinExistence type="predicted"/>
<dbReference type="AlphaFoldDB" id="A0A5N5IRM7"/>
<evidence type="ECO:0000313" key="1">
    <source>
        <dbReference type="EMBL" id="KAB5488864.1"/>
    </source>
</evidence>
<gene>
    <name evidence="1" type="ORF">FOT42_009630</name>
</gene>